<dbReference type="PANTHER" id="PTHR43139:SF37">
    <property type="entry name" value="ALPHA_BETA-HYDROLASES SUPERFAMILY PROTEIN"/>
    <property type="match status" value="1"/>
</dbReference>
<evidence type="ECO:0000313" key="2">
    <source>
        <dbReference type="EMBL" id="GKV09830.1"/>
    </source>
</evidence>
<evidence type="ECO:0000259" key="1">
    <source>
        <dbReference type="Pfam" id="PF00561"/>
    </source>
</evidence>
<protein>
    <recommendedName>
        <fullName evidence="1">AB hydrolase-1 domain-containing protein</fullName>
    </recommendedName>
</protein>
<dbReference type="InterPro" id="IPR052370">
    <property type="entry name" value="Meta-cleavage_hydrolase"/>
</dbReference>
<dbReference type="InterPro" id="IPR029058">
    <property type="entry name" value="AB_hydrolase_fold"/>
</dbReference>
<dbReference type="PRINTS" id="PR00111">
    <property type="entry name" value="ABHYDROLASE"/>
</dbReference>
<dbReference type="EMBL" id="BPVZ01000031">
    <property type="protein sequence ID" value="GKV09830.1"/>
    <property type="molecule type" value="Genomic_DNA"/>
</dbReference>
<proteinExistence type="predicted"/>
<name>A0AAV5JCW0_9ROSI</name>
<organism evidence="2 3">
    <name type="scientific">Rubroshorea leprosula</name>
    <dbReference type="NCBI Taxonomy" id="152421"/>
    <lineage>
        <taxon>Eukaryota</taxon>
        <taxon>Viridiplantae</taxon>
        <taxon>Streptophyta</taxon>
        <taxon>Embryophyta</taxon>
        <taxon>Tracheophyta</taxon>
        <taxon>Spermatophyta</taxon>
        <taxon>Magnoliopsida</taxon>
        <taxon>eudicotyledons</taxon>
        <taxon>Gunneridae</taxon>
        <taxon>Pentapetalae</taxon>
        <taxon>rosids</taxon>
        <taxon>malvids</taxon>
        <taxon>Malvales</taxon>
        <taxon>Dipterocarpaceae</taxon>
        <taxon>Rubroshorea</taxon>
    </lineage>
</organism>
<comment type="caution">
    <text evidence="2">The sequence shown here is derived from an EMBL/GenBank/DDBJ whole genome shotgun (WGS) entry which is preliminary data.</text>
</comment>
<dbReference type="InterPro" id="IPR000073">
    <property type="entry name" value="AB_hydrolase_1"/>
</dbReference>
<dbReference type="AlphaFoldDB" id="A0AAV5JCW0"/>
<sequence length="333" mass="38140">MDSAKLWRFISIYLSTTLAILRYALHCFSTLNSLPSLLFKSMDTALSLYFRFCGLSPCTIDLDDQTTMHFWTSNHRRFDRPALIMVHGYGGASTWQFVHQVGPLSRKFNLYIPDLLFFGESYSCKSDRSDYFQARCVVRGLRGLGVERFAAYGISYGGFVAHRMAEMYPDAVEKLVIVNSGIGWSEEQRGEQLQKIGRHPAEIFVPKHPNDLRLLVNLSMHKPNWTGWAPDFLLREFINVMYNHCRKEKIELIEHLLQKQPDSNIPVITQETLLIWGDQDKVFPVEIAQDIHRHLEQKSRLEIIKDTGHGANMESPDAVNSLIISFVSGSPNS</sequence>
<accession>A0AAV5JCW0</accession>
<dbReference type="Pfam" id="PF00561">
    <property type="entry name" value="Abhydrolase_1"/>
    <property type="match status" value="1"/>
</dbReference>
<dbReference type="Gene3D" id="3.40.50.1820">
    <property type="entry name" value="alpha/beta hydrolase"/>
    <property type="match status" value="1"/>
</dbReference>
<gene>
    <name evidence="2" type="ORF">SLEP1_g21269</name>
</gene>
<reference evidence="2 3" key="1">
    <citation type="journal article" date="2021" name="Commun. Biol.">
        <title>The genome of Shorea leprosula (Dipterocarpaceae) highlights the ecological relevance of drought in aseasonal tropical rainforests.</title>
        <authorList>
            <person name="Ng K.K.S."/>
            <person name="Kobayashi M.J."/>
            <person name="Fawcett J.A."/>
            <person name="Hatakeyama M."/>
            <person name="Paape T."/>
            <person name="Ng C.H."/>
            <person name="Ang C.C."/>
            <person name="Tnah L.H."/>
            <person name="Lee C.T."/>
            <person name="Nishiyama T."/>
            <person name="Sese J."/>
            <person name="O'Brien M.J."/>
            <person name="Copetti D."/>
            <person name="Mohd Noor M.I."/>
            <person name="Ong R.C."/>
            <person name="Putra M."/>
            <person name="Sireger I.Z."/>
            <person name="Indrioko S."/>
            <person name="Kosugi Y."/>
            <person name="Izuno A."/>
            <person name="Isagi Y."/>
            <person name="Lee S.L."/>
            <person name="Shimizu K.K."/>
        </authorList>
    </citation>
    <scope>NUCLEOTIDE SEQUENCE [LARGE SCALE GENOMIC DNA]</scope>
    <source>
        <strain evidence="2">214</strain>
    </source>
</reference>
<dbReference type="PANTHER" id="PTHR43139">
    <property type="entry name" value="SI:DKEY-122A22.2"/>
    <property type="match status" value="1"/>
</dbReference>
<dbReference type="SUPFAM" id="SSF53474">
    <property type="entry name" value="alpha/beta-Hydrolases"/>
    <property type="match status" value="1"/>
</dbReference>
<keyword evidence="3" id="KW-1185">Reference proteome</keyword>
<dbReference type="Proteomes" id="UP001054252">
    <property type="component" value="Unassembled WGS sequence"/>
</dbReference>
<evidence type="ECO:0000313" key="3">
    <source>
        <dbReference type="Proteomes" id="UP001054252"/>
    </source>
</evidence>
<feature type="domain" description="AB hydrolase-1" evidence="1">
    <location>
        <begin position="81"/>
        <end position="316"/>
    </location>
</feature>